<dbReference type="InterPro" id="IPR007349">
    <property type="entry name" value="DUF418"/>
</dbReference>
<dbReference type="PANTHER" id="PTHR30590">
    <property type="entry name" value="INNER MEMBRANE PROTEIN"/>
    <property type="match status" value="1"/>
</dbReference>
<evidence type="ECO:0000313" key="2">
    <source>
        <dbReference type="EMBL" id="QNP43685.1"/>
    </source>
</evidence>
<reference evidence="2 3" key="1">
    <citation type="submission" date="2020-08" db="EMBL/GenBank/DDBJ databases">
        <title>Genome sequence of Sphingomonas daechungensis KACC 18115T.</title>
        <authorList>
            <person name="Hyun D.-W."/>
            <person name="Bae J.-W."/>
        </authorList>
    </citation>
    <scope>NUCLEOTIDE SEQUENCE [LARGE SCALE GENOMIC DNA]</scope>
    <source>
        <strain evidence="2 3">KACC 18115</strain>
    </source>
</reference>
<keyword evidence="3" id="KW-1185">Reference proteome</keyword>
<evidence type="ECO:0000313" key="3">
    <source>
        <dbReference type="Proteomes" id="UP000516134"/>
    </source>
</evidence>
<accession>A0ABX6T1W3</accession>
<dbReference type="InterPro" id="IPR052529">
    <property type="entry name" value="Bact_Transport_Assoc"/>
</dbReference>
<dbReference type="Pfam" id="PF04235">
    <property type="entry name" value="DUF418"/>
    <property type="match status" value="1"/>
</dbReference>
<dbReference type="Proteomes" id="UP000516134">
    <property type="component" value="Chromosome"/>
</dbReference>
<organism evidence="2 3">
    <name type="scientific">Sphingomonas daechungensis</name>
    <dbReference type="NCBI Taxonomy" id="1176646"/>
    <lineage>
        <taxon>Bacteria</taxon>
        <taxon>Pseudomonadati</taxon>
        <taxon>Pseudomonadota</taxon>
        <taxon>Alphaproteobacteria</taxon>
        <taxon>Sphingomonadales</taxon>
        <taxon>Sphingomonadaceae</taxon>
        <taxon>Sphingomonas</taxon>
    </lineage>
</organism>
<protein>
    <submittedName>
        <fullName evidence="2">DUF418 domain-containing protein</fullName>
    </submittedName>
</protein>
<dbReference type="PANTHER" id="PTHR30590:SF2">
    <property type="entry name" value="INNER MEMBRANE PROTEIN"/>
    <property type="match status" value="1"/>
</dbReference>
<name>A0ABX6T1W3_9SPHN</name>
<sequence>MCLLQLSWHIDRGVADLLRLGLGYYGSLSRWQAWCLVPLVWVGMLLWSKPWLERFHYGPLEWAWRSLARGKMQPMRKTRATPATA</sequence>
<proteinExistence type="predicted"/>
<dbReference type="EMBL" id="CP060780">
    <property type="protein sequence ID" value="QNP43685.1"/>
    <property type="molecule type" value="Genomic_DNA"/>
</dbReference>
<feature type="domain" description="DUF418" evidence="1">
    <location>
        <begin position="19"/>
        <end position="70"/>
    </location>
</feature>
<evidence type="ECO:0000259" key="1">
    <source>
        <dbReference type="Pfam" id="PF04235"/>
    </source>
</evidence>
<gene>
    <name evidence="2" type="ORF">H9L15_03065</name>
</gene>